<feature type="transmembrane region" description="Helical" evidence="1">
    <location>
        <begin position="5"/>
        <end position="23"/>
    </location>
</feature>
<evidence type="ECO:0000313" key="2">
    <source>
        <dbReference type="EMBL" id="ERJ11894.1"/>
    </source>
</evidence>
<keyword evidence="1" id="KW-0472">Membrane</keyword>
<name>F7PWH4_9MOLU</name>
<dbReference type="InParanoid" id="F7PWH4"/>
<reference evidence="2 3" key="2">
    <citation type="journal article" date="2013" name="PLoS ONE">
        <title>INDIGO - INtegrated Data Warehouse of MIcrobial GenOmes with Examples from the Red Sea Extremophiles.</title>
        <authorList>
            <person name="Alam I."/>
            <person name="Antunes A."/>
            <person name="Kamau A.A."/>
            <person name="Ba Alawi W."/>
            <person name="Kalkatawi M."/>
            <person name="Stingl U."/>
            <person name="Bajic V.B."/>
        </authorList>
    </citation>
    <scope>NUCLEOTIDE SEQUENCE [LARGE SCALE GENOMIC DNA]</scope>
    <source>
        <strain evidence="2 3">SSD-17B</strain>
    </source>
</reference>
<evidence type="ECO:0000313" key="3">
    <source>
        <dbReference type="Proteomes" id="UP000005707"/>
    </source>
</evidence>
<dbReference type="AlphaFoldDB" id="F7PWH4"/>
<accession>F7PWH4</accession>
<proteinExistence type="predicted"/>
<dbReference type="EMBL" id="AFNU02000007">
    <property type="protein sequence ID" value="ERJ11894.1"/>
    <property type="molecule type" value="Genomic_DNA"/>
</dbReference>
<feature type="transmembrane region" description="Helical" evidence="1">
    <location>
        <begin position="43"/>
        <end position="64"/>
    </location>
</feature>
<dbReference type="RefSeq" id="WP_008824485.1">
    <property type="nucleotide sequence ID" value="NZ_AFNU02000007.1"/>
</dbReference>
<keyword evidence="1" id="KW-0812">Transmembrane</keyword>
<keyword evidence="1" id="KW-1133">Transmembrane helix</keyword>
<evidence type="ECO:0000256" key="1">
    <source>
        <dbReference type="SAM" id="Phobius"/>
    </source>
</evidence>
<comment type="caution">
    <text evidence="2">The sequence shown here is derived from an EMBL/GenBank/DDBJ whole genome shotgun (WGS) entry which is preliminary data.</text>
</comment>
<dbReference type="Proteomes" id="UP000005707">
    <property type="component" value="Unassembled WGS sequence"/>
</dbReference>
<organism evidence="2 3">
    <name type="scientific">Haloplasma contractile SSD-17B</name>
    <dbReference type="NCBI Taxonomy" id="1033810"/>
    <lineage>
        <taxon>Bacteria</taxon>
        <taxon>Bacillati</taxon>
        <taxon>Mycoplasmatota</taxon>
        <taxon>Mollicutes</taxon>
        <taxon>Haloplasmatales</taxon>
        <taxon>Haloplasmataceae</taxon>
        <taxon>Haloplasma</taxon>
    </lineage>
</organism>
<protein>
    <submittedName>
        <fullName evidence="2">Uncharacterized protein</fullName>
    </submittedName>
</protein>
<sequence>MSKGFIVFNAVAFFIFIVMFLIAEANGPDIANYYRSNTVYGQVYTIFFIKAFSSIGILIQFYFVNKKLSE</sequence>
<gene>
    <name evidence="2" type="ORF">HLPCO_002134</name>
</gene>
<keyword evidence="3" id="KW-1185">Reference proteome</keyword>
<reference evidence="2 3" key="1">
    <citation type="journal article" date="2011" name="J. Bacteriol.">
        <title>Genome sequence of Haloplasma contractile, an unusual contractile bacterium from a deep-sea anoxic brine lake.</title>
        <authorList>
            <person name="Antunes A."/>
            <person name="Alam I."/>
            <person name="El Dorry H."/>
            <person name="Siam R."/>
            <person name="Robertson A."/>
            <person name="Bajic V.B."/>
            <person name="Stingl U."/>
        </authorList>
    </citation>
    <scope>NUCLEOTIDE SEQUENCE [LARGE SCALE GENOMIC DNA]</scope>
    <source>
        <strain evidence="2 3">SSD-17B</strain>
    </source>
</reference>